<dbReference type="Pfam" id="PF13714">
    <property type="entry name" value="PEP_mutase"/>
    <property type="match status" value="1"/>
</dbReference>
<dbReference type="InterPro" id="IPR040442">
    <property type="entry name" value="Pyrv_kinase-like_dom_sf"/>
</dbReference>
<dbReference type="CDD" id="cd00377">
    <property type="entry name" value="ICL_PEPM"/>
    <property type="match status" value="1"/>
</dbReference>
<dbReference type="CDD" id="cd02523">
    <property type="entry name" value="PC_cytidylyltransferase"/>
    <property type="match status" value="1"/>
</dbReference>
<dbReference type="Gene3D" id="3.20.20.60">
    <property type="entry name" value="Phosphoenolpyruvate-binding domains"/>
    <property type="match status" value="1"/>
</dbReference>
<dbReference type="PANTHER" id="PTHR42905">
    <property type="entry name" value="PHOSPHOENOLPYRUVATE CARBOXYLASE"/>
    <property type="match status" value="1"/>
</dbReference>
<dbReference type="GO" id="GO:0016779">
    <property type="term" value="F:nucleotidyltransferase activity"/>
    <property type="evidence" value="ECO:0007669"/>
    <property type="project" value="UniProtKB-ARBA"/>
</dbReference>
<dbReference type="InterPro" id="IPR015813">
    <property type="entry name" value="Pyrv/PenolPyrv_kinase-like_dom"/>
</dbReference>
<protein>
    <submittedName>
        <fullName evidence="3">Phosphoenolpyruvate mutase</fullName>
    </submittedName>
</protein>
<comment type="similarity">
    <text evidence="1">Belongs to the isocitrate lyase/PEP mutase superfamily. PEP mutase family.</text>
</comment>
<accession>A0AA86MWY6</accession>
<name>A0AA86MWY6_9BACT</name>
<dbReference type="Gene3D" id="3.90.550.10">
    <property type="entry name" value="Spore Coat Polysaccharide Biosynthesis Protein SpsA, Chain A"/>
    <property type="match status" value="1"/>
</dbReference>
<keyword evidence="4" id="KW-1185">Reference proteome</keyword>
<dbReference type="InterPro" id="IPR039556">
    <property type="entry name" value="ICL/PEPM"/>
</dbReference>
<dbReference type="KEGG" id="nti:DNFV4_01001"/>
<dbReference type="RefSeq" id="WP_289267557.1">
    <property type="nucleotide sequence ID" value="NZ_OX365700.1"/>
</dbReference>
<evidence type="ECO:0000313" key="4">
    <source>
        <dbReference type="Proteomes" id="UP001179121"/>
    </source>
</evidence>
<dbReference type="PANTHER" id="PTHR42905:SF7">
    <property type="entry name" value="PHOSPHOENOLPYRUVATE PHOSPHOMUTASE"/>
    <property type="match status" value="1"/>
</dbReference>
<dbReference type="Pfam" id="PF12804">
    <property type="entry name" value="NTP_transf_3"/>
    <property type="match status" value="1"/>
</dbReference>
<dbReference type="EMBL" id="OX365700">
    <property type="protein sequence ID" value="CAI4030573.1"/>
    <property type="molecule type" value="Genomic_DNA"/>
</dbReference>
<evidence type="ECO:0000313" key="3">
    <source>
        <dbReference type="EMBL" id="CAI4030573.1"/>
    </source>
</evidence>
<dbReference type="InterPro" id="IPR025877">
    <property type="entry name" value="MobA-like_NTP_Trfase"/>
</dbReference>
<evidence type="ECO:0000259" key="2">
    <source>
        <dbReference type="Pfam" id="PF12804"/>
    </source>
</evidence>
<sequence length="559" mass="61958">MHPAAKLRALLKQPGIIKAVGAQDALSAKLIERAGFDAIWASGFAISASLKCIPDASFITSSEQLEVERNIAEAVSIPIIADCDTGYGNALNVMRTVNDRERAGVAAICIEDNVYPKRCSFYAGVRRELIPIEEHCGKIQAAKAAQTVPEFVVIARTEALIAGWGQDEALKRAQAYADAGADAVLIHSKSPTFDELRTVAKRWSGKVPLVVVPTIFDGVTAAELEEAGFKIVIYANQMVRASIRAMCDALDVIKQDTRPGSVNDRIVKLKEVYEIVGVPQMEEDEKKFLPVGSEKITAIIPAAGFEKHLLPLIEDRPKCLLDIKGKTILERQVAALNDCDIKEIALIRGYKKEAIALPNIRYYDNDRYEETGELFSLFCAEHEMRGRTIVLYGDIIFDRAILEKLLKSPADISLVVDLAWYDHQQQGARAPHLNPDLVTFEQAPGRSYLSRFVMPEEDHRIVKIGQHVSHEQAHAEFIGMAMFSEKGVQAMTGLYRGLLASRADRPFHEAPSLAKASFTDMIQELIDAGHSVQAVPIFKGWMEVDSFEEYQKAWANLRQ</sequence>
<dbReference type="Proteomes" id="UP001179121">
    <property type="component" value="Chromosome"/>
</dbReference>
<dbReference type="InterPro" id="IPR029044">
    <property type="entry name" value="Nucleotide-diphossugar_trans"/>
</dbReference>
<organism evidence="3 4">
    <name type="scientific">Nitrospira tepida</name>
    <dbReference type="NCBI Taxonomy" id="2973512"/>
    <lineage>
        <taxon>Bacteria</taxon>
        <taxon>Pseudomonadati</taxon>
        <taxon>Nitrospirota</taxon>
        <taxon>Nitrospiria</taxon>
        <taxon>Nitrospirales</taxon>
        <taxon>Nitrospiraceae</taxon>
        <taxon>Nitrospira</taxon>
    </lineage>
</organism>
<gene>
    <name evidence="3" type="ORF">DNFV4_01001</name>
</gene>
<evidence type="ECO:0000256" key="1">
    <source>
        <dbReference type="ARBA" id="ARBA00038455"/>
    </source>
</evidence>
<reference evidence="3" key="1">
    <citation type="submission" date="2022-10" db="EMBL/GenBank/DDBJ databases">
        <authorList>
            <person name="Koch H."/>
        </authorList>
    </citation>
    <scope>NUCLEOTIDE SEQUENCE</scope>
    <source>
        <strain evidence="3">DNF</strain>
    </source>
</reference>
<proteinExistence type="inferred from homology"/>
<dbReference type="SUPFAM" id="SSF53448">
    <property type="entry name" value="Nucleotide-diphospho-sugar transferases"/>
    <property type="match status" value="1"/>
</dbReference>
<dbReference type="SUPFAM" id="SSF51621">
    <property type="entry name" value="Phosphoenolpyruvate/pyruvate domain"/>
    <property type="match status" value="1"/>
</dbReference>
<feature type="domain" description="MobA-like NTP transferase" evidence="2">
    <location>
        <begin position="316"/>
        <end position="408"/>
    </location>
</feature>
<dbReference type="AlphaFoldDB" id="A0AA86MWY6"/>